<keyword evidence="11" id="KW-1185">Reference proteome</keyword>
<feature type="transmembrane region" description="Helical" evidence="9">
    <location>
        <begin position="20"/>
        <end position="44"/>
    </location>
</feature>
<accession>F6B5C5</accession>
<feature type="transmembrane region" description="Helical" evidence="9">
    <location>
        <begin position="149"/>
        <end position="172"/>
    </location>
</feature>
<evidence type="ECO:0000313" key="10">
    <source>
        <dbReference type="EMBL" id="AEF94246.1"/>
    </source>
</evidence>
<dbReference type="EMBL" id="CP002736">
    <property type="protein sequence ID" value="AEF94246.1"/>
    <property type="molecule type" value="Genomic_DNA"/>
</dbReference>
<dbReference type="SUPFAM" id="SSF81343">
    <property type="entry name" value="Fumarate reductase respiratory complex transmembrane subunits"/>
    <property type="match status" value="1"/>
</dbReference>
<dbReference type="InterPro" id="IPR034804">
    <property type="entry name" value="SQR/QFR_C/D"/>
</dbReference>
<dbReference type="GO" id="GO:0006099">
    <property type="term" value="P:tricarboxylic acid cycle"/>
    <property type="evidence" value="ECO:0007669"/>
    <property type="project" value="InterPro"/>
</dbReference>
<sequence>MEAQKLLTKNRRAELYYDLIELFTGLSLVAFLWTHMIFVATILLGADIYNKLAAGLDKYYLSYVGIPIIIAIAILHVLSAGRRIPTRYQEQKIIWRHAKMIKGTDTWIWVFQVITGVSILVLAAIHIFIILSQWPIEANISTQRMKEFLWFYLILLLLGEYHAGFGLYRQFVKWGWFPRKSLGYVTKCITVIILALGFAALWVFNTMGGAL</sequence>
<dbReference type="KEGG" id="dca:Desca_1389"/>
<dbReference type="eggNOG" id="ENOG5032QPG">
    <property type="taxonomic scope" value="Bacteria"/>
</dbReference>
<gene>
    <name evidence="10" type="ordered locus">Desca_1389</name>
</gene>
<feature type="transmembrane region" description="Helical" evidence="9">
    <location>
        <begin position="64"/>
        <end position="85"/>
    </location>
</feature>
<dbReference type="RefSeq" id="WP_013810154.1">
    <property type="nucleotide sequence ID" value="NC_015565.1"/>
</dbReference>
<feature type="binding site" description="axial binding residue" evidence="8">
    <location>
        <position position="162"/>
    </location>
    <ligand>
        <name>heme b</name>
        <dbReference type="ChEBI" id="CHEBI:60344"/>
        <label>bD</label>
    </ligand>
    <ligandPart>
        <name>Fe</name>
        <dbReference type="ChEBI" id="CHEBI:18248"/>
    </ligandPart>
</feature>
<dbReference type="PIRSF" id="PIRSF000177">
    <property type="entry name" value="Fumar_rd_cyt_b"/>
    <property type="match status" value="1"/>
</dbReference>
<evidence type="ECO:0000256" key="6">
    <source>
        <dbReference type="ARBA" id="ARBA00023004"/>
    </source>
</evidence>
<evidence type="ECO:0000256" key="4">
    <source>
        <dbReference type="ARBA" id="ARBA00022723"/>
    </source>
</evidence>
<evidence type="ECO:0000313" key="11">
    <source>
        <dbReference type="Proteomes" id="UP000009226"/>
    </source>
</evidence>
<evidence type="ECO:0000256" key="9">
    <source>
        <dbReference type="SAM" id="Phobius"/>
    </source>
</evidence>
<evidence type="ECO:0000256" key="8">
    <source>
        <dbReference type="PIRSR" id="PIRSR000177-1"/>
    </source>
</evidence>
<keyword evidence="5 9" id="KW-1133">Transmembrane helix</keyword>
<dbReference type="STRING" id="868595.Desca_1389"/>
<feature type="binding site" description="axial binding residue" evidence="8">
    <location>
        <position position="35"/>
    </location>
    <ligand>
        <name>heme b</name>
        <dbReference type="ChEBI" id="CHEBI:60344"/>
        <label>bD</label>
    </ligand>
    <ligandPart>
        <name>Fe</name>
        <dbReference type="ChEBI" id="CHEBI:18248"/>
    </ligandPart>
</feature>
<dbReference type="Gene3D" id="1.20.1300.10">
    <property type="entry name" value="Fumarate reductase/succinate dehydrogenase, transmembrane subunit"/>
    <property type="match status" value="1"/>
</dbReference>
<dbReference type="Proteomes" id="UP000009226">
    <property type="component" value="Chromosome"/>
</dbReference>
<keyword evidence="6 8" id="KW-0408">Iron</keyword>
<feature type="binding site" description="axial binding residue" evidence="8">
    <location>
        <position position="76"/>
    </location>
    <ligand>
        <name>heme b</name>
        <dbReference type="ChEBI" id="CHEBI:60344"/>
        <label>bD</label>
    </ligand>
    <ligandPart>
        <name>Fe</name>
        <dbReference type="ChEBI" id="CHEBI:18248"/>
    </ligandPart>
</feature>
<dbReference type="GO" id="GO:0046872">
    <property type="term" value="F:metal ion binding"/>
    <property type="evidence" value="ECO:0007669"/>
    <property type="project" value="UniProtKB-KW"/>
</dbReference>
<evidence type="ECO:0000256" key="1">
    <source>
        <dbReference type="ARBA" id="ARBA00004370"/>
    </source>
</evidence>
<dbReference type="HOGENOM" id="CLU_075821_1_0_9"/>
<dbReference type="GO" id="GO:0016020">
    <property type="term" value="C:membrane"/>
    <property type="evidence" value="ECO:0007669"/>
    <property type="project" value="UniProtKB-SubCell"/>
</dbReference>
<keyword evidence="2 8" id="KW-0349">Heme</keyword>
<dbReference type="Pfam" id="PF01127">
    <property type="entry name" value="Sdh_cyt"/>
    <property type="match status" value="1"/>
</dbReference>
<organism evidence="10 11">
    <name type="scientific">Desulfotomaculum nigrificans (strain DSM 14880 / VKM B-2319 / CO-1-SRB)</name>
    <name type="common">Desulfotomaculum carboxydivorans</name>
    <dbReference type="NCBI Taxonomy" id="868595"/>
    <lineage>
        <taxon>Bacteria</taxon>
        <taxon>Bacillati</taxon>
        <taxon>Bacillota</taxon>
        <taxon>Clostridia</taxon>
        <taxon>Eubacteriales</taxon>
        <taxon>Desulfotomaculaceae</taxon>
        <taxon>Desulfotomaculum</taxon>
    </lineage>
</organism>
<dbReference type="InterPro" id="IPR000701">
    <property type="entry name" value="SuccDH_FuR_B_TM-su"/>
</dbReference>
<feature type="binding site" description="axial binding residue" evidence="8">
    <location>
        <position position="126"/>
    </location>
    <ligand>
        <name>heme b</name>
        <dbReference type="ChEBI" id="CHEBI:60344"/>
        <label>bD</label>
    </ligand>
    <ligandPart>
        <name>Fe</name>
        <dbReference type="ChEBI" id="CHEBI:18248"/>
    </ligandPart>
</feature>
<evidence type="ECO:0000256" key="5">
    <source>
        <dbReference type="ARBA" id="ARBA00022989"/>
    </source>
</evidence>
<keyword evidence="3 9" id="KW-0812">Transmembrane</keyword>
<feature type="transmembrane region" description="Helical" evidence="9">
    <location>
        <begin position="106"/>
        <end position="129"/>
    </location>
</feature>
<evidence type="ECO:0000256" key="7">
    <source>
        <dbReference type="ARBA" id="ARBA00023136"/>
    </source>
</evidence>
<keyword evidence="4 8" id="KW-0479">Metal-binding</keyword>
<comment type="subcellular location">
    <subcellularLocation>
        <location evidence="1">Membrane</location>
    </subcellularLocation>
</comment>
<reference evidence="10" key="1">
    <citation type="submission" date="2011-05" db="EMBL/GenBank/DDBJ databases">
        <title>Complete sequence of Desulfotomaculum carboxydivorans CO-1-SRB.</title>
        <authorList>
            <consortium name="US DOE Joint Genome Institute"/>
            <person name="Lucas S."/>
            <person name="Han J."/>
            <person name="Lapidus A."/>
            <person name="Cheng J.-F."/>
            <person name="Goodwin L."/>
            <person name="Pitluck S."/>
            <person name="Peters L."/>
            <person name="Mikhailova N."/>
            <person name="Lu M."/>
            <person name="Han C."/>
            <person name="Tapia R."/>
            <person name="Land M."/>
            <person name="Hauser L."/>
            <person name="Kyrpides N."/>
            <person name="Ivanova N."/>
            <person name="Pagani I."/>
            <person name="Stams A."/>
            <person name="Plugge C."/>
            <person name="Muyzer G."/>
            <person name="Kuever J."/>
            <person name="Parshina S."/>
            <person name="Ivanova A."/>
            <person name="Nazina T."/>
            <person name="Woyke T."/>
        </authorList>
    </citation>
    <scope>NUCLEOTIDE SEQUENCE [LARGE SCALE GENOMIC DNA]</scope>
    <source>
        <strain evidence="10">CO-1-SRB</strain>
    </source>
</reference>
<keyword evidence="7 9" id="KW-0472">Membrane</keyword>
<protein>
    <submittedName>
        <fullName evidence="10">Succinate dehydrogenase/fumarate reductase, cytochrome b subunit</fullName>
    </submittedName>
</protein>
<proteinExistence type="predicted"/>
<evidence type="ECO:0000256" key="3">
    <source>
        <dbReference type="ARBA" id="ARBA00022692"/>
    </source>
</evidence>
<dbReference type="InterPro" id="IPR004224">
    <property type="entry name" value="Fum_red_B_TM"/>
</dbReference>
<feature type="transmembrane region" description="Helical" evidence="9">
    <location>
        <begin position="184"/>
        <end position="204"/>
    </location>
</feature>
<dbReference type="AlphaFoldDB" id="F6B5C5"/>
<evidence type="ECO:0000256" key="2">
    <source>
        <dbReference type="ARBA" id="ARBA00022617"/>
    </source>
</evidence>
<name>F6B5C5_DESCC</name>